<keyword evidence="5 12" id="KW-0999">Mitochondrion inner membrane</keyword>
<evidence type="ECO:0000256" key="8">
    <source>
        <dbReference type="ARBA" id="ARBA00022989"/>
    </source>
</evidence>
<protein>
    <recommendedName>
        <fullName evidence="12">Presequence translocated-associated motor subunit PAM17</fullName>
    </recommendedName>
</protein>
<accession>A0A292Q3B7</accession>
<dbReference type="AlphaFoldDB" id="A0A292Q3B7"/>
<comment type="function">
    <text evidence="12">Component of the PAM complex, a complex required for the translocation of transit peptide-containing proteins from the inner membrane into the mitochondrial matrix in an ATP-dependent manner.</text>
</comment>
<name>A0A292Q3B7_9PEZI</name>
<evidence type="ECO:0000313" key="15">
    <source>
        <dbReference type="Proteomes" id="UP001412239"/>
    </source>
</evidence>
<feature type="transmembrane region" description="Helical" evidence="12">
    <location>
        <begin position="76"/>
        <end position="97"/>
    </location>
</feature>
<evidence type="ECO:0000256" key="6">
    <source>
        <dbReference type="ARBA" id="ARBA00022927"/>
    </source>
</evidence>
<keyword evidence="7" id="KW-0809">Transit peptide</keyword>
<comment type="similarity">
    <text evidence="2 12">Belongs to the PAM17 family.</text>
</comment>
<evidence type="ECO:0000256" key="12">
    <source>
        <dbReference type="RuleBase" id="RU367146"/>
    </source>
</evidence>
<evidence type="ECO:0000256" key="9">
    <source>
        <dbReference type="ARBA" id="ARBA00023010"/>
    </source>
</evidence>
<dbReference type="GO" id="GO:0001405">
    <property type="term" value="C:PAM complex, Tim23 associated import motor"/>
    <property type="evidence" value="ECO:0007669"/>
    <property type="project" value="UniProtKB-UniRule"/>
</dbReference>
<gene>
    <name evidence="14" type="ORF">GSTUAT00002670001</name>
</gene>
<dbReference type="GO" id="GO:0030150">
    <property type="term" value="P:protein import into mitochondrial matrix"/>
    <property type="evidence" value="ECO:0007669"/>
    <property type="project" value="UniProtKB-UniRule"/>
</dbReference>
<keyword evidence="10 12" id="KW-0496">Mitochondrion</keyword>
<keyword evidence="4 12" id="KW-0812">Transmembrane</keyword>
<reference evidence="14" key="1">
    <citation type="submission" date="2015-10" db="EMBL/GenBank/DDBJ databases">
        <authorList>
            <person name="Regsiter A."/>
            <person name="william w."/>
        </authorList>
    </citation>
    <scope>NUCLEOTIDE SEQUENCE</scope>
    <source>
        <strain evidence="14">Montdore</strain>
    </source>
</reference>
<dbReference type="InterPro" id="IPR013875">
    <property type="entry name" value="Pam17"/>
</dbReference>
<keyword evidence="6 12" id="KW-0653">Protein transport</keyword>
<feature type="transmembrane region" description="Helical" evidence="12">
    <location>
        <begin position="113"/>
        <end position="135"/>
    </location>
</feature>
<feature type="compositionally biased region" description="Low complexity" evidence="13">
    <location>
        <begin position="35"/>
        <end position="54"/>
    </location>
</feature>
<dbReference type="PANTHER" id="PTHR28021">
    <property type="entry name" value="PRESEQUENCE TRANSLOCATED-ASSOCIATED MOTOR SUBUNIT PAM17, MITOCHONDRIAL"/>
    <property type="match status" value="1"/>
</dbReference>
<sequence>MLKKSAPLCLTALRISTPFPPATNTLLHTYRNASTSTTASGSSSSASPTKTATSPQPNQKLDWNAFLQLRKQRRRYNLVSSLFTSAVGTTAGVSYLANKEIDPTQMIMGMDPIILFGLATVSCGALGWLAGPVLGSSAFSVVKRRVMGQINEREREFLQHIKKNRVDPSFQSFSNPVPDYYGEKIGSIKQYKQWLKDQRAYNRKSKSFL</sequence>
<keyword evidence="8 12" id="KW-1133">Transmembrane helix</keyword>
<keyword evidence="11 12" id="KW-0472">Membrane</keyword>
<evidence type="ECO:0000256" key="5">
    <source>
        <dbReference type="ARBA" id="ARBA00022792"/>
    </source>
</evidence>
<evidence type="ECO:0000256" key="11">
    <source>
        <dbReference type="ARBA" id="ARBA00023136"/>
    </source>
</evidence>
<evidence type="ECO:0000313" key="14">
    <source>
        <dbReference type="EMBL" id="CUS13223.1"/>
    </source>
</evidence>
<evidence type="ECO:0000256" key="4">
    <source>
        <dbReference type="ARBA" id="ARBA00022692"/>
    </source>
</evidence>
<evidence type="ECO:0000256" key="7">
    <source>
        <dbReference type="ARBA" id="ARBA00022946"/>
    </source>
</evidence>
<dbReference type="Proteomes" id="UP001412239">
    <property type="component" value="Unassembled WGS sequence"/>
</dbReference>
<proteinExistence type="inferred from homology"/>
<organism evidence="14 15">
    <name type="scientific">Tuber aestivum</name>
    <name type="common">summer truffle</name>
    <dbReference type="NCBI Taxonomy" id="59557"/>
    <lineage>
        <taxon>Eukaryota</taxon>
        <taxon>Fungi</taxon>
        <taxon>Dikarya</taxon>
        <taxon>Ascomycota</taxon>
        <taxon>Pezizomycotina</taxon>
        <taxon>Pezizomycetes</taxon>
        <taxon>Pezizales</taxon>
        <taxon>Tuberaceae</taxon>
        <taxon>Tuber</taxon>
    </lineage>
</organism>
<evidence type="ECO:0000256" key="3">
    <source>
        <dbReference type="ARBA" id="ARBA00022448"/>
    </source>
</evidence>
<evidence type="ECO:0000256" key="10">
    <source>
        <dbReference type="ARBA" id="ARBA00023128"/>
    </source>
</evidence>
<keyword evidence="3 12" id="KW-0813">Transport</keyword>
<feature type="region of interest" description="Disordered" evidence="13">
    <location>
        <begin position="35"/>
        <end position="58"/>
    </location>
</feature>
<dbReference type="PANTHER" id="PTHR28021:SF1">
    <property type="entry name" value="PRESEQUENCE TRANSLOCATED-ASSOCIATED MOTOR SUBUNIT PAM17, MITOCHONDRIAL"/>
    <property type="match status" value="1"/>
</dbReference>
<evidence type="ECO:0000256" key="13">
    <source>
        <dbReference type="SAM" id="MobiDB-lite"/>
    </source>
</evidence>
<comment type="subcellular location">
    <subcellularLocation>
        <location evidence="1 12">Mitochondrion inner membrane</location>
        <topology evidence="1 12">Multi-pass membrane protein</topology>
    </subcellularLocation>
</comment>
<evidence type="ECO:0000256" key="1">
    <source>
        <dbReference type="ARBA" id="ARBA00004448"/>
    </source>
</evidence>
<dbReference type="Pfam" id="PF08566">
    <property type="entry name" value="Pam17"/>
    <property type="match status" value="1"/>
</dbReference>
<evidence type="ECO:0000256" key="2">
    <source>
        <dbReference type="ARBA" id="ARBA00006837"/>
    </source>
</evidence>
<dbReference type="EMBL" id="LN890976">
    <property type="protein sequence ID" value="CUS13223.1"/>
    <property type="molecule type" value="Genomic_DNA"/>
</dbReference>
<keyword evidence="9 12" id="KW-0811">Translocation</keyword>
<comment type="subunit">
    <text evidence="12">Component of the PAM complex.</text>
</comment>
<keyword evidence="15" id="KW-1185">Reference proteome</keyword>